<protein>
    <submittedName>
        <fullName evidence="3">Uncharacterized protein</fullName>
    </submittedName>
</protein>
<evidence type="ECO:0000313" key="3">
    <source>
        <dbReference type="EMBL" id="KAE9335206.1"/>
    </source>
</evidence>
<evidence type="ECO:0000313" key="4">
    <source>
        <dbReference type="Proteomes" id="UP000486351"/>
    </source>
</evidence>
<dbReference type="EMBL" id="QXFY01000810">
    <property type="protein sequence ID" value="KAE9335206.1"/>
    <property type="molecule type" value="Genomic_DNA"/>
</dbReference>
<feature type="compositionally biased region" description="Basic residues" evidence="1">
    <location>
        <begin position="109"/>
        <end position="121"/>
    </location>
</feature>
<comment type="caution">
    <text evidence="3">The sequence shown here is derived from an EMBL/GenBank/DDBJ whole genome shotgun (WGS) entry which is preliminary data.</text>
</comment>
<name>A0A6G0RJY7_9STRA</name>
<sequence length="838" mass="89865">MERVTPVEDDLELAERSPEPSPESRPSPPMLPPFRHPQRPAAPPPPLLDAPIAVHTGPPRRSLGDSLPRRSLLAPEVTPPSPSGDEYARGRESDERKSEEEPESEKSKKRDRRPRKKRRSRILSELRPVDGPESALPSVPAINDDSSQASDDPLEAPDSGERAKEAFAAQRVRMRKSFRPDLRIYMKNAHPLFGICAAHRHHPYKRSDRSLVLLVALLVALLVCGLYAIRDCCSEVLNVPVAVVNRRLEADESSGRLSSAPYLLAPLGQPPRYLRGGRRRTTAAAASSALTSEGVQCLAFYADCSTHSAVCAAGSVCRKADNDGASKCVPHDNPSQKCNVEGEFACSTGWTCSESTDLCVPASKYVCYLPNSGKTEENTAVELAGDPDETNTTIEAIFQILQIAATKHSPEMRLNSSASDDNTVQQSGSPTSSPSAASPSSTSTPRAAPPSTTATPSPSTSSSGSVLGSTTSSGLDSRSASSFSLSSTSYKNSSSSFGSQSASSLSSSSSGSLSSESSMVKMTLTEPLNGAVHSLSYIILIQWHLSLLSGPDPGLDKFRVDFSADNGAFDTIASSVSASSSSGSSQDRNDTIFRYEWNLAENTSWMCTTCVLRICALDVNSVSSENLCIRSDGQTTSVESSRRLQATAVDGSGSSDVVTFRIVREALECSCGLAQESFLLAAVIIGVCIPVTVLLVEPLVTFYRDRQVFGLFARRDGPVRPVIAGYSTKSATHKGRVVLVLLLLALCVAFGFVAAQISTTNFLTEKGAVVVLWVVTFAIAVALGVLVYSTLVCFVIFGVRWWRERAYERREPSGLSEFQTSLLSDDEKISNDSITSPQ</sequence>
<keyword evidence="2" id="KW-0812">Transmembrane</keyword>
<feature type="region of interest" description="Disordered" evidence="1">
    <location>
        <begin position="411"/>
        <end position="479"/>
    </location>
</feature>
<feature type="compositionally biased region" description="Low complexity" evidence="1">
    <location>
        <begin position="427"/>
        <end position="479"/>
    </location>
</feature>
<gene>
    <name evidence="3" type="ORF">PF008_g13608</name>
</gene>
<keyword evidence="2" id="KW-1133">Transmembrane helix</keyword>
<feature type="transmembrane region" description="Helical" evidence="2">
    <location>
        <begin position="737"/>
        <end position="758"/>
    </location>
</feature>
<feature type="compositionally biased region" description="Polar residues" evidence="1">
    <location>
        <begin position="414"/>
        <end position="426"/>
    </location>
</feature>
<proteinExistence type="predicted"/>
<evidence type="ECO:0000256" key="1">
    <source>
        <dbReference type="SAM" id="MobiDB-lite"/>
    </source>
</evidence>
<feature type="region of interest" description="Disordered" evidence="1">
    <location>
        <begin position="1"/>
        <end position="162"/>
    </location>
</feature>
<feature type="transmembrane region" description="Helical" evidence="2">
    <location>
        <begin position="210"/>
        <end position="229"/>
    </location>
</feature>
<feature type="compositionally biased region" description="Basic and acidic residues" evidence="1">
    <location>
        <begin position="86"/>
        <end position="108"/>
    </location>
</feature>
<organism evidence="3 4">
    <name type="scientific">Phytophthora fragariae</name>
    <dbReference type="NCBI Taxonomy" id="53985"/>
    <lineage>
        <taxon>Eukaryota</taxon>
        <taxon>Sar</taxon>
        <taxon>Stramenopiles</taxon>
        <taxon>Oomycota</taxon>
        <taxon>Peronosporomycetes</taxon>
        <taxon>Peronosporales</taxon>
        <taxon>Peronosporaceae</taxon>
        <taxon>Phytophthora</taxon>
    </lineage>
</organism>
<feature type="compositionally biased region" description="Pro residues" evidence="1">
    <location>
        <begin position="19"/>
        <end position="48"/>
    </location>
</feature>
<accession>A0A6G0RJY7</accession>
<dbReference type="AlphaFoldDB" id="A0A6G0RJY7"/>
<feature type="transmembrane region" description="Helical" evidence="2">
    <location>
        <begin position="678"/>
        <end position="696"/>
    </location>
</feature>
<keyword evidence="2" id="KW-0472">Membrane</keyword>
<evidence type="ECO:0000256" key="2">
    <source>
        <dbReference type="SAM" id="Phobius"/>
    </source>
</evidence>
<feature type="transmembrane region" description="Helical" evidence="2">
    <location>
        <begin position="770"/>
        <end position="799"/>
    </location>
</feature>
<reference evidence="3 4" key="1">
    <citation type="submission" date="2018-09" db="EMBL/GenBank/DDBJ databases">
        <title>Genomic investigation of the strawberry pathogen Phytophthora fragariae indicates pathogenicity is determined by transcriptional variation in three key races.</title>
        <authorList>
            <person name="Adams T.M."/>
            <person name="Armitage A.D."/>
            <person name="Sobczyk M.K."/>
            <person name="Bates H.J."/>
            <person name="Dunwell J.M."/>
            <person name="Nellist C.F."/>
            <person name="Harrison R.J."/>
        </authorList>
    </citation>
    <scope>NUCLEOTIDE SEQUENCE [LARGE SCALE GENOMIC DNA]</scope>
    <source>
        <strain evidence="3 4">NOV-77</strain>
    </source>
</reference>
<dbReference type="Proteomes" id="UP000486351">
    <property type="component" value="Unassembled WGS sequence"/>
</dbReference>